<dbReference type="PANTHER" id="PTHR43884:SF20">
    <property type="entry name" value="ACYL-COA DEHYDROGENASE FADE28"/>
    <property type="match status" value="1"/>
</dbReference>
<dbReference type="InterPro" id="IPR046373">
    <property type="entry name" value="Acyl-CoA_Oxase/DH_mid-dom_sf"/>
</dbReference>
<evidence type="ECO:0000256" key="2">
    <source>
        <dbReference type="ARBA" id="ARBA00009347"/>
    </source>
</evidence>
<accession>A0A1X1WJ70</accession>
<comment type="cofactor">
    <cofactor evidence="1">
        <name>FAD</name>
        <dbReference type="ChEBI" id="CHEBI:57692"/>
    </cofactor>
</comment>
<dbReference type="GO" id="GO:0003995">
    <property type="term" value="F:acyl-CoA dehydrogenase activity"/>
    <property type="evidence" value="ECO:0007669"/>
    <property type="project" value="TreeGrafter"/>
</dbReference>
<dbReference type="InterPro" id="IPR009100">
    <property type="entry name" value="AcylCoA_DH/oxidase_NM_dom_sf"/>
</dbReference>
<name>A0A1X1WJ70_MYCIR</name>
<evidence type="ECO:0000256" key="4">
    <source>
        <dbReference type="ARBA" id="ARBA00022827"/>
    </source>
</evidence>
<evidence type="ECO:0000313" key="8">
    <source>
        <dbReference type="EMBL" id="ORV86594.1"/>
    </source>
</evidence>
<evidence type="ECO:0000256" key="3">
    <source>
        <dbReference type="ARBA" id="ARBA00022630"/>
    </source>
</evidence>
<comment type="caution">
    <text evidence="8">The sequence shown here is derived from an EMBL/GenBank/DDBJ whole genome shotgun (WGS) entry which is preliminary data.</text>
</comment>
<evidence type="ECO:0000256" key="1">
    <source>
        <dbReference type="ARBA" id="ARBA00001974"/>
    </source>
</evidence>
<keyword evidence="5" id="KW-0560">Oxidoreductase</keyword>
<feature type="domain" description="Acyl-CoA dehydrogenase/oxidase C-terminal" evidence="6">
    <location>
        <begin position="238"/>
        <end position="368"/>
    </location>
</feature>
<dbReference type="GO" id="GO:0050660">
    <property type="term" value="F:flavin adenine dinucleotide binding"/>
    <property type="evidence" value="ECO:0007669"/>
    <property type="project" value="InterPro"/>
</dbReference>
<protein>
    <submittedName>
        <fullName evidence="8">Acyl-CoA dehydrogenase</fullName>
    </submittedName>
</protein>
<dbReference type="Gene3D" id="1.20.140.10">
    <property type="entry name" value="Butyryl-CoA Dehydrogenase, subunit A, domain 3"/>
    <property type="match status" value="1"/>
</dbReference>
<evidence type="ECO:0000313" key="9">
    <source>
        <dbReference type="Proteomes" id="UP000193622"/>
    </source>
</evidence>
<evidence type="ECO:0000256" key="5">
    <source>
        <dbReference type="ARBA" id="ARBA00023002"/>
    </source>
</evidence>
<keyword evidence="4" id="KW-0274">FAD</keyword>
<dbReference type="EMBL" id="LQPC01000035">
    <property type="protein sequence ID" value="ORV86594.1"/>
    <property type="molecule type" value="Genomic_DNA"/>
</dbReference>
<dbReference type="Gene3D" id="1.10.540.10">
    <property type="entry name" value="Acyl-CoA dehydrogenase/oxidase, N-terminal domain"/>
    <property type="match status" value="1"/>
</dbReference>
<gene>
    <name evidence="8" type="ORF">AWC12_18675</name>
</gene>
<sequence>MTPATAQAASELDSVRTAVREFLARASPSSTVRALMDTERGYDDTVWRQMANELGLHGIAVPERWGGAGAGMPELAVVFEEMGAALLCSPFFATVALALQALLSSNDESAVEEFAPALLDGSRVATLVLNGTLDAWDPGAVTIAGSQSDTGYRLSGSAPLVLDGYTADLILVAANTVKGTSLFAVDAMAPGLEREPLRTLDRTRKVARLRFDNVSARLIGADGEAAAGLARTADLALVALAAEQLGAAQRCLDTAVAYAKERIQFGRAIGSFQAIKHRCADMLLLVEGARSAVFHASNAADDRDRALAASVAKVACSEALLHVALDSMRIHGGIGFTWEHDAHLYVRRAKSAELMFGDPNFHLERLAELVPSSRHQPEGSS</sequence>
<comment type="similarity">
    <text evidence="2">Belongs to the acyl-CoA dehydrogenase family.</text>
</comment>
<reference evidence="8 9" key="1">
    <citation type="submission" date="2016-01" db="EMBL/GenBank/DDBJ databases">
        <title>The new phylogeny of the genus Mycobacterium.</title>
        <authorList>
            <person name="Tarcisio F."/>
            <person name="Conor M."/>
            <person name="Antonella G."/>
            <person name="Elisabetta G."/>
            <person name="Giulia F.S."/>
            <person name="Sara T."/>
            <person name="Anna F."/>
            <person name="Clotilde B."/>
            <person name="Roberto B."/>
            <person name="Veronica D.S."/>
            <person name="Fabio R."/>
            <person name="Monica P."/>
            <person name="Olivier J."/>
            <person name="Enrico T."/>
            <person name="Nicola S."/>
        </authorList>
    </citation>
    <scope>NUCLEOTIDE SEQUENCE [LARGE SCALE GENOMIC DNA]</scope>
    <source>
        <strain evidence="8 9">DSM 45541</strain>
    </source>
</reference>
<feature type="domain" description="Acyl-CoA dehydrogenase/oxidase N-terminal" evidence="7">
    <location>
        <begin position="11"/>
        <end position="121"/>
    </location>
</feature>
<dbReference type="RefSeq" id="WP_085175977.1">
    <property type="nucleotide sequence ID" value="NZ_LQPC01000035.1"/>
</dbReference>
<proteinExistence type="inferred from homology"/>
<dbReference type="PANTHER" id="PTHR43884">
    <property type="entry name" value="ACYL-COA DEHYDROGENASE"/>
    <property type="match status" value="1"/>
</dbReference>
<dbReference type="InterPro" id="IPR009075">
    <property type="entry name" value="AcylCo_DH/oxidase_C"/>
</dbReference>
<keyword evidence="3" id="KW-0285">Flavoprotein</keyword>
<dbReference type="InterPro" id="IPR037069">
    <property type="entry name" value="AcylCoA_DH/ox_N_sf"/>
</dbReference>
<dbReference type="Pfam" id="PF00441">
    <property type="entry name" value="Acyl-CoA_dh_1"/>
    <property type="match status" value="1"/>
</dbReference>
<dbReference type="Pfam" id="PF02771">
    <property type="entry name" value="Acyl-CoA_dh_N"/>
    <property type="match status" value="1"/>
</dbReference>
<dbReference type="InterPro" id="IPR036250">
    <property type="entry name" value="AcylCo_DH-like_C"/>
</dbReference>
<dbReference type="AlphaFoldDB" id="A0A1X1WJ70"/>
<dbReference type="SUPFAM" id="SSF56645">
    <property type="entry name" value="Acyl-CoA dehydrogenase NM domain-like"/>
    <property type="match status" value="1"/>
</dbReference>
<evidence type="ECO:0000259" key="6">
    <source>
        <dbReference type="Pfam" id="PF00441"/>
    </source>
</evidence>
<evidence type="ECO:0000259" key="7">
    <source>
        <dbReference type="Pfam" id="PF02771"/>
    </source>
</evidence>
<dbReference type="Proteomes" id="UP000193622">
    <property type="component" value="Unassembled WGS sequence"/>
</dbReference>
<dbReference type="SUPFAM" id="SSF47203">
    <property type="entry name" value="Acyl-CoA dehydrogenase C-terminal domain-like"/>
    <property type="match status" value="1"/>
</dbReference>
<organism evidence="8 9">
    <name type="scientific">Mycolicibacterium iranicum</name>
    <name type="common">Mycobacterium iranicum</name>
    <dbReference type="NCBI Taxonomy" id="912594"/>
    <lineage>
        <taxon>Bacteria</taxon>
        <taxon>Bacillati</taxon>
        <taxon>Actinomycetota</taxon>
        <taxon>Actinomycetes</taxon>
        <taxon>Mycobacteriales</taxon>
        <taxon>Mycobacteriaceae</taxon>
        <taxon>Mycolicibacterium</taxon>
    </lineage>
</organism>
<dbReference type="Gene3D" id="2.40.110.10">
    <property type="entry name" value="Butyryl-CoA Dehydrogenase, subunit A, domain 2"/>
    <property type="match status" value="1"/>
</dbReference>
<dbReference type="InterPro" id="IPR013786">
    <property type="entry name" value="AcylCoA_DH/ox_N"/>
</dbReference>